<protein>
    <submittedName>
        <fullName evidence="2">Uncharacterized protein</fullName>
    </submittedName>
</protein>
<feature type="transmembrane region" description="Helical" evidence="1">
    <location>
        <begin position="24"/>
        <end position="45"/>
    </location>
</feature>
<keyword evidence="1" id="KW-0812">Transmembrane</keyword>
<reference evidence="2 3" key="1">
    <citation type="journal article" date="2021" name="BMC Genomics">
        <title>Datura genome reveals duplications of psychoactive alkaloid biosynthetic genes and high mutation rate following tissue culture.</title>
        <authorList>
            <person name="Rajewski A."/>
            <person name="Carter-House D."/>
            <person name="Stajich J."/>
            <person name="Litt A."/>
        </authorList>
    </citation>
    <scope>NUCLEOTIDE SEQUENCE [LARGE SCALE GENOMIC DNA]</scope>
    <source>
        <strain evidence="2">AR-01</strain>
    </source>
</reference>
<organism evidence="2 3">
    <name type="scientific">Datura stramonium</name>
    <name type="common">Jimsonweed</name>
    <name type="synonym">Common thornapple</name>
    <dbReference type="NCBI Taxonomy" id="4076"/>
    <lineage>
        <taxon>Eukaryota</taxon>
        <taxon>Viridiplantae</taxon>
        <taxon>Streptophyta</taxon>
        <taxon>Embryophyta</taxon>
        <taxon>Tracheophyta</taxon>
        <taxon>Spermatophyta</taxon>
        <taxon>Magnoliopsida</taxon>
        <taxon>eudicotyledons</taxon>
        <taxon>Gunneridae</taxon>
        <taxon>Pentapetalae</taxon>
        <taxon>asterids</taxon>
        <taxon>lamiids</taxon>
        <taxon>Solanales</taxon>
        <taxon>Solanaceae</taxon>
        <taxon>Solanoideae</taxon>
        <taxon>Datureae</taxon>
        <taxon>Datura</taxon>
    </lineage>
</organism>
<name>A0ABS8TMK6_DATST</name>
<evidence type="ECO:0000313" key="2">
    <source>
        <dbReference type="EMBL" id="MCD7472090.1"/>
    </source>
</evidence>
<feature type="transmembrane region" description="Helical" evidence="1">
    <location>
        <begin position="57"/>
        <end position="75"/>
    </location>
</feature>
<gene>
    <name evidence="2" type="ORF">HAX54_013025</name>
</gene>
<accession>A0ABS8TMK6</accession>
<keyword evidence="3" id="KW-1185">Reference proteome</keyword>
<evidence type="ECO:0000256" key="1">
    <source>
        <dbReference type="SAM" id="Phobius"/>
    </source>
</evidence>
<dbReference type="Proteomes" id="UP000823775">
    <property type="component" value="Unassembled WGS sequence"/>
</dbReference>
<keyword evidence="1" id="KW-1133">Transmembrane helix</keyword>
<proteinExistence type="predicted"/>
<sequence length="89" mass="9269">MNCIYGLAVVVNYHSRNPVPSPGIVFWVIVIGLVSLALAGCSWLATEFAQSSEAPGASHASSGYGVTLVLLYLGATSSGLFPNDNHFLA</sequence>
<dbReference type="EMBL" id="JACEIK010001773">
    <property type="protein sequence ID" value="MCD7472090.1"/>
    <property type="molecule type" value="Genomic_DNA"/>
</dbReference>
<comment type="caution">
    <text evidence="2">The sequence shown here is derived from an EMBL/GenBank/DDBJ whole genome shotgun (WGS) entry which is preliminary data.</text>
</comment>
<keyword evidence="1" id="KW-0472">Membrane</keyword>
<evidence type="ECO:0000313" key="3">
    <source>
        <dbReference type="Proteomes" id="UP000823775"/>
    </source>
</evidence>